<gene>
    <name evidence="1" type="ORF">LCGC14_3021650</name>
</gene>
<dbReference type="AlphaFoldDB" id="A0A0F8XI18"/>
<accession>A0A0F8XI18</accession>
<dbReference type="EMBL" id="LAZR01062834">
    <property type="protein sequence ID" value="KKK60710.1"/>
    <property type="molecule type" value="Genomic_DNA"/>
</dbReference>
<reference evidence="1" key="1">
    <citation type="journal article" date="2015" name="Nature">
        <title>Complex archaea that bridge the gap between prokaryotes and eukaryotes.</title>
        <authorList>
            <person name="Spang A."/>
            <person name="Saw J.H."/>
            <person name="Jorgensen S.L."/>
            <person name="Zaremba-Niedzwiedzka K."/>
            <person name="Martijn J."/>
            <person name="Lind A.E."/>
            <person name="van Eijk R."/>
            <person name="Schleper C."/>
            <person name="Guy L."/>
            <person name="Ettema T.J."/>
        </authorList>
    </citation>
    <scope>NUCLEOTIDE SEQUENCE</scope>
</reference>
<sequence length="139" mass="16067">MIILPPYIYDKDVYPQIVVEDRWIFNKLALAERLGYKCGPTGMQAPRGTYCVRPTYNLYGNGEGGFYKIEHDGNRNIPNRPGYFWCEWFEGEHTWAEYINDRFSAGMGGVIDEATGSMPIYEIDAVPMEPEFRGISRYM</sequence>
<comment type="caution">
    <text evidence="1">The sequence shown here is derived from an EMBL/GenBank/DDBJ whole genome shotgun (WGS) entry which is preliminary data.</text>
</comment>
<evidence type="ECO:0000313" key="1">
    <source>
        <dbReference type="EMBL" id="KKK60710.1"/>
    </source>
</evidence>
<proteinExistence type="predicted"/>
<organism evidence="1">
    <name type="scientific">marine sediment metagenome</name>
    <dbReference type="NCBI Taxonomy" id="412755"/>
    <lineage>
        <taxon>unclassified sequences</taxon>
        <taxon>metagenomes</taxon>
        <taxon>ecological metagenomes</taxon>
    </lineage>
</organism>
<feature type="non-terminal residue" evidence="1">
    <location>
        <position position="139"/>
    </location>
</feature>
<name>A0A0F8XI18_9ZZZZ</name>
<protein>
    <submittedName>
        <fullName evidence="1">Uncharacterized protein</fullName>
    </submittedName>
</protein>